<comment type="similarity">
    <text evidence="1">Belongs to the isocitrate lyase/PEP mutase superfamily. Methylisocitrate lyase family.</text>
</comment>
<dbReference type="SUPFAM" id="SSF51621">
    <property type="entry name" value="Phosphoenolpyruvate/pyruvate domain"/>
    <property type="match status" value="1"/>
</dbReference>
<comment type="catalytic activity">
    <reaction evidence="2">
        <text>3-hydroxybutane-1,2,3-tricarboxylate = pyruvate + succinate</text>
        <dbReference type="Rhea" id="RHEA:57504"/>
        <dbReference type="ChEBI" id="CHEBI:15361"/>
        <dbReference type="ChEBI" id="CHEBI:30031"/>
        <dbReference type="ChEBI" id="CHEBI:141790"/>
    </reaction>
</comment>
<dbReference type="FunFam" id="3.20.20.60:FF:000009">
    <property type="entry name" value="2-methylisocitrate lyase"/>
    <property type="match status" value="1"/>
</dbReference>
<protein>
    <recommendedName>
        <fullName evidence="4">2-methylisocitrate lyase</fullName>
    </recommendedName>
</protein>
<dbReference type="GO" id="GO:0046421">
    <property type="term" value="F:methylisocitrate lyase activity"/>
    <property type="evidence" value="ECO:0007669"/>
    <property type="project" value="UniProtKB-ARBA"/>
</dbReference>
<dbReference type="EMBL" id="PXYT01000026">
    <property type="protein sequence ID" value="PSR27434.1"/>
    <property type="molecule type" value="Genomic_DNA"/>
</dbReference>
<dbReference type="Pfam" id="PF13714">
    <property type="entry name" value="PEP_mutase"/>
    <property type="match status" value="1"/>
</dbReference>
<reference evidence="5 6" key="1">
    <citation type="journal article" date="2014" name="BMC Genomics">
        <title>Comparison of environmental and isolate Sulfobacillus genomes reveals diverse carbon, sulfur, nitrogen, and hydrogen metabolisms.</title>
        <authorList>
            <person name="Justice N.B."/>
            <person name="Norman A."/>
            <person name="Brown C.T."/>
            <person name="Singh A."/>
            <person name="Thomas B.C."/>
            <person name="Banfield J.F."/>
        </authorList>
    </citation>
    <scope>NUCLEOTIDE SEQUENCE [LARGE SCALE GENOMIC DNA]</scope>
    <source>
        <strain evidence="5">AMDSBA1</strain>
    </source>
</reference>
<dbReference type="InterPro" id="IPR040442">
    <property type="entry name" value="Pyrv_kinase-like_dom_sf"/>
</dbReference>
<sequence>MGPAGSQEEENRVNEWMVPAFKPGTKFRELLSGSDPILAPGAFDGLSARLIVEAGFEAVYMTGFGASASVLGRPDVGLLSLREMADHARQIADAVPETPVIADADTGYGNPLNVIRTVQEYERAGVAGIHLEDQSAPKKCGHMAGKEVISAEEMVAKIHAAVDARKCPDFFIIARTDARAVEGLDQALERGRKYREAGADMLFIEAPENEEEIRTIARTFSGTPLLFNWAEGGKTPPVTYENLREWGFRMVIFPVSTLLSATRAMREVLRTIRQRGTPIGVMDKLVPFQEFLDFIGLPEIHLLEQRYGAQSVTGPAFRDRRHQTK</sequence>
<accession>A0A2T2WYW3</accession>
<evidence type="ECO:0000256" key="1">
    <source>
        <dbReference type="ARBA" id="ARBA00009282"/>
    </source>
</evidence>
<dbReference type="CDD" id="cd00377">
    <property type="entry name" value="ICL_PEPM"/>
    <property type="match status" value="1"/>
</dbReference>
<organism evidence="5 6">
    <name type="scientific">Sulfobacillus benefaciens</name>
    <dbReference type="NCBI Taxonomy" id="453960"/>
    <lineage>
        <taxon>Bacteria</taxon>
        <taxon>Bacillati</taxon>
        <taxon>Bacillota</taxon>
        <taxon>Clostridia</taxon>
        <taxon>Eubacteriales</taxon>
        <taxon>Clostridiales Family XVII. Incertae Sedis</taxon>
        <taxon>Sulfobacillus</taxon>
    </lineage>
</organism>
<dbReference type="InterPro" id="IPR018523">
    <property type="entry name" value="Isocitrate_lyase_ph_CS"/>
</dbReference>
<dbReference type="PANTHER" id="PTHR42905:SF5">
    <property type="entry name" value="CARBOXYVINYL-CARBOXYPHOSPHONATE PHOSPHORYLMUTASE, CHLOROPLASTIC"/>
    <property type="match status" value="1"/>
</dbReference>
<name>A0A2T2WYW3_9FIRM</name>
<proteinExistence type="inferred from homology"/>
<comment type="caution">
    <text evidence="5">The sequence shown here is derived from an EMBL/GenBank/DDBJ whole genome shotgun (WGS) entry which is preliminary data.</text>
</comment>
<evidence type="ECO:0000313" key="5">
    <source>
        <dbReference type="EMBL" id="PSR27434.1"/>
    </source>
</evidence>
<evidence type="ECO:0000313" key="6">
    <source>
        <dbReference type="Proteomes" id="UP000242699"/>
    </source>
</evidence>
<dbReference type="Gene3D" id="3.20.20.60">
    <property type="entry name" value="Phosphoenolpyruvate-binding domains"/>
    <property type="match status" value="1"/>
</dbReference>
<evidence type="ECO:0000256" key="4">
    <source>
        <dbReference type="ARBA" id="ARBA00073849"/>
    </source>
</evidence>
<evidence type="ECO:0000256" key="2">
    <source>
        <dbReference type="ARBA" id="ARBA00051150"/>
    </source>
</evidence>
<evidence type="ECO:0000256" key="3">
    <source>
        <dbReference type="ARBA" id="ARBA00058526"/>
    </source>
</evidence>
<dbReference type="PANTHER" id="PTHR42905">
    <property type="entry name" value="PHOSPHOENOLPYRUVATE CARBOXYLASE"/>
    <property type="match status" value="1"/>
</dbReference>
<dbReference type="AlphaFoldDB" id="A0A2T2WYW3"/>
<dbReference type="Proteomes" id="UP000242699">
    <property type="component" value="Unassembled WGS sequence"/>
</dbReference>
<dbReference type="InterPro" id="IPR015813">
    <property type="entry name" value="Pyrv/PenolPyrv_kinase-like_dom"/>
</dbReference>
<comment type="function">
    <text evidence="3">Involved in the methylcitric acid cycle. Catalyzes the cleavage of 2-methylisocitrate to yield pyruvate and succinate.</text>
</comment>
<gene>
    <name evidence="5" type="ORF">C7B43_11880</name>
</gene>
<dbReference type="InterPro" id="IPR039556">
    <property type="entry name" value="ICL/PEPM"/>
</dbReference>
<dbReference type="PROSITE" id="PS00161">
    <property type="entry name" value="ISOCITRATE_LYASE"/>
    <property type="match status" value="1"/>
</dbReference>